<reference evidence="1" key="2">
    <citation type="submission" date="2025-03" db="EMBL/GenBank/DDBJ databases">
        <authorList>
            <consortium name="ELIXIR-Norway"/>
            <consortium name="Elixir Norway"/>
        </authorList>
    </citation>
    <scope>NUCLEOTIDE SEQUENCE</scope>
</reference>
<evidence type="ECO:0000313" key="2">
    <source>
        <dbReference type="Proteomes" id="UP001162501"/>
    </source>
</evidence>
<protein>
    <submittedName>
        <fullName evidence="1">Uncharacterized protein</fullName>
    </submittedName>
</protein>
<sequence length="134" mass="14220">MWAQKIREVVGGDRPPPPRLVGAARPCADGRTREAAEWPEGVPESRSQPEEALQRPCSLNLGSRPRDLRVTVFELRILNLRPETNGNLRSLGRVRPATAGGAGRGASPRPHGHSSFSAGRAAPGAHPGGERGLG</sequence>
<evidence type="ECO:0000313" key="1">
    <source>
        <dbReference type="EMBL" id="CAN0404347.1"/>
    </source>
</evidence>
<reference evidence="1" key="1">
    <citation type="submission" date="2023-05" db="EMBL/GenBank/DDBJ databases">
        <authorList>
            <consortium name="ELIXIR-Norway"/>
        </authorList>
    </citation>
    <scope>NUCLEOTIDE SEQUENCE</scope>
</reference>
<dbReference type="Proteomes" id="UP001162501">
    <property type="component" value="Chromosome 28"/>
</dbReference>
<name>A0AC59ZFV2_RANTA</name>
<organism evidence="1 2">
    <name type="scientific">Rangifer tarandus platyrhynchus</name>
    <name type="common">Svalbard reindeer</name>
    <dbReference type="NCBI Taxonomy" id="3082113"/>
    <lineage>
        <taxon>Eukaryota</taxon>
        <taxon>Metazoa</taxon>
        <taxon>Chordata</taxon>
        <taxon>Craniata</taxon>
        <taxon>Vertebrata</taxon>
        <taxon>Euteleostomi</taxon>
        <taxon>Mammalia</taxon>
        <taxon>Eutheria</taxon>
        <taxon>Laurasiatheria</taxon>
        <taxon>Artiodactyla</taxon>
        <taxon>Ruminantia</taxon>
        <taxon>Pecora</taxon>
        <taxon>Cervidae</taxon>
        <taxon>Odocoileinae</taxon>
        <taxon>Rangifer</taxon>
    </lineage>
</organism>
<dbReference type="EMBL" id="OX596112">
    <property type="protein sequence ID" value="CAN0404347.1"/>
    <property type="molecule type" value="Genomic_DNA"/>
</dbReference>
<accession>A0AC59ZFV2</accession>
<gene>
    <name evidence="1" type="ORF">MRATA1EN22A_LOCUS17813</name>
</gene>
<proteinExistence type="predicted"/>